<feature type="region of interest" description="Disordered" evidence="6">
    <location>
        <begin position="30"/>
        <end position="49"/>
    </location>
</feature>
<dbReference type="CDD" id="cd14474">
    <property type="entry name" value="SPX_YDR089W"/>
    <property type="match status" value="1"/>
</dbReference>
<dbReference type="RefSeq" id="XP_018130570.1">
    <property type="nucleotide sequence ID" value="XM_018275005.2"/>
</dbReference>
<dbReference type="GO" id="GO:0006799">
    <property type="term" value="P:polyphosphate biosynthetic process"/>
    <property type="evidence" value="ECO:0007669"/>
    <property type="project" value="UniProtKB-ARBA"/>
</dbReference>
<keyword evidence="5 7" id="KW-0472">Membrane</keyword>
<feature type="region of interest" description="Disordered" evidence="6">
    <location>
        <begin position="202"/>
        <end position="227"/>
    </location>
</feature>
<feature type="transmembrane region" description="Helical" evidence="7">
    <location>
        <begin position="398"/>
        <end position="419"/>
    </location>
</feature>
<dbReference type="GO" id="GO:0042144">
    <property type="term" value="P:vacuole fusion, non-autophagic"/>
    <property type="evidence" value="ECO:0007669"/>
    <property type="project" value="TreeGrafter"/>
</dbReference>
<comment type="subcellular location">
    <subcellularLocation>
        <location evidence="1">Vacuole membrane</location>
        <topology evidence="1">Multi-pass membrane protein</topology>
    </subcellularLocation>
</comment>
<proteinExistence type="predicted"/>
<evidence type="ECO:0000256" key="2">
    <source>
        <dbReference type="ARBA" id="ARBA00022554"/>
    </source>
</evidence>
<dbReference type="OrthoDB" id="5588846at2759"/>
<dbReference type="GeneID" id="28838928"/>
<keyword evidence="3 7" id="KW-0812">Transmembrane</keyword>
<evidence type="ECO:0000256" key="1">
    <source>
        <dbReference type="ARBA" id="ARBA00004128"/>
    </source>
</evidence>
<protein>
    <recommendedName>
        <fullName evidence="8">SPX domain-containing protein</fullName>
    </recommendedName>
</protein>
<evidence type="ECO:0000313" key="9">
    <source>
        <dbReference type="EMBL" id="OBT96837.1"/>
    </source>
</evidence>
<dbReference type="InterPro" id="IPR004331">
    <property type="entry name" value="SPX_dom"/>
</dbReference>
<accession>A0A1B8GLY5</accession>
<reference evidence="10" key="2">
    <citation type="journal article" date="2018" name="Nat. Commun.">
        <title>Extreme sensitivity to ultraviolet light in the fungal pathogen causing white-nose syndrome of bats.</title>
        <authorList>
            <person name="Palmer J.M."/>
            <person name="Drees K.P."/>
            <person name="Foster J.T."/>
            <person name="Lindner D.L."/>
        </authorList>
    </citation>
    <scope>NUCLEOTIDE SEQUENCE [LARGE SCALE GENOMIC DNA]</scope>
    <source>
        <strain evidence="10">UAMH 10579</strain>
    </source>
</reference>
<dbReference type="PANTHER" id="PTHR46140">
    <property type="entry name" value="VACUOLAR TRANSPORTER CHAPERONE 1-RELATED"/>
    <property type="match status" value="1"/>
</dbReference>
<name>A0A1B8GLY5_9PEZI</name>
<feature type="compositionally biased region" description="Low complexity" evidence="6">
    <location>
        <begin position="207"/>
        <end position="219"/>
    </location>
</feature>
<dbReference type="STRING" id="342668.A0A1B8GLY5"/>
<feature type="region of interest" description="Disordered" evidence="6">
    <location>
        <begin position="293"/>
        <end position="327"/>
    </location>
</feature>
<dbReference type="PANTHER" id="PTHR46140:SF1">
    <property type="entry name" value="VACUOLAR TRANSPORTER CHAPERONE COMPLEX SUBUNIT 4-RELATED"/>
    <property type="match status" value="1"/>
</dbReference>
<dbReference type="GO" id="GO:0000329">
    <property type="term" value="C:fungal-type vacuole membrane"/>
    <property type="evidence" value="ECO:0007669"/>
    <property type="project" value="TreeGrafter"/>
</dbReference>
<evidence type="ECO:0000256" key="7">
    <source>
        <dbReference type="SAM" id="Phobius"/>
    </source>
</evidence>
<dbReference type="PROSITE" id="PS51382">
    <property type="entry name" value="SPX"/>
    <property type="match status" value="1"/>
</dbReference>
<dbReference type="Proteomes" id="UP000091956">
    <property type="component" value="Unassembled WGS sequence"/>
</dbReference>
<evidence type="ECO:0000259" key="8">
    <source>
        <dbReference type="PROSITE" id="PS51382"/>
    </source>
</evidence>
<dbReference type="EMBL" id="KV460225">
    <property type="protein sequence ID" value="OBT96837.1"/>
    <property type="molecule type" value="Genomic_DNA"/>
</dbReference>
<sequence length="454" mass="49472">MKYGQALYERSVPQWAPYNIDYNELKSLIRTHTTPPPGSSHSNTSQPVAIPGQADEALSCFEARFARELGAQHARVDLFVRSKADEFHRRLSDYEQKLIRLIARGDPESGGIMTARRRERLARLETRVLRCTDDIRNLDRFIQAQRIGFQKILKKYRKWTGSPTLPRLTDPFLSPTTSFTHLSLLPLLTAFTDLSTRIAAFSPPPSSTSTPLTLSRRSSQPLPHSPVAARNKAVQTAAYWNEYDYPSDGGGAEEPYTIAFDATADDSAFPGQQRMAKALAYIGEKTAVLGWFRPTSSGGESSSKGERRALLGSSGRTSDLETGEEEDFEDYDAEGFPLGYETHYATFPSIATQRLTAQRSRLLLLALVACYTSSSLLMGISGILVATGRNRLRAEVDAGVIAGVVAALGFVGVGVRVGALRWEEAGVWEKVGVVVGFVAGCMVGGGLLVGVMGG</sequence>
<reference evidence="9 10" key="1">
    <citation type="submission" date="2016-03" db="EMBL/GenBank/DDBJ databases">
        <title>Comparative genomics of Pseudogymnoascus destructans, the fungus causing white-nose syndrome of bats.</title>
        <authorList>
            <person name="Palmer J.M."/>
            <person name="Drees K.P."/>
            <person name="Foster J.T."/>
            <person name="Lindner D.L."/>
        </authorList>
    </citation>
    <scope>NUCLEOTIDE SEQUENCE [LARGE SCALE GENOMIC DNA]</scope>
    <source>
        <strain evidence="9 10">UAMH 10579</strain>
    </source>
</reference>
<evidence type="ECO:0000256" key="3">
    <source>
        <dbReference type="ARBA" id="ARBA00022692"/>
    </source>
</evidence>
<keyword evidence="2" id="KW-0926">Vacuole</keyword>
<dbReference type="GO" id="GO:0033254">
    <property type="term" value="C:vacuolar transporter chaperone complex"/>
    <property type="evidence" value="ECO:0007669"/>
    <property type="project" value="TreeGrafter"/>
</dbReference>
<dbReference type="GO" id="GO:0007034">
    <property type="term" value="P:vacuolar transport"/>
    <property type="evidence" value="ECO:0007669"/>
    <property type="project" value="TreeGrafter"/>
</dbReference>
<feature type="transmembrane region" description="Helical" evidence="7">
    <location>
        <begin position="431"/>
        <end position="452"/>
    </location>
</feature>
<evidence type="ECO:0000313" key="10">
    <source>
        <dbReference type="Proteomes" id="UP000091956"/>
    </source>
</evidence>
<keyword evidence="10" id="KW-1185">Reference proteome</keyword>
<keyword evidence="4 7" id="KW-1133">Transmembrane helix</keyword>
<feature type="domain" description="SPX" evidence="8">
    <location>
        <begin position="1"/>
        <end position="170"/>
    </location>
</feature>
<gene>
    <name evidence="9" type="ORF">VE01_05542</name>
</gene>
<evidence type="ECO:0000256" key="4">
    <source>
        <dbReference type="ARBA" id="ARBA00022989"/>
    </source>
</evidence>
<evidence type="ECO:0000256" key="5">
    <source>
        <dbReference type="ARBA" id="ARBA00023136"/>
    </source>
</evidence>
<organism evidence="9 10">
    <name type="scientific">Pseudogymnoascus verrucosus</name>
    <dbReference type="NCBI Taxonomy" id="342668"/>
    <lineage>
        <taxon>Eukaryota</taxon>
        <taxon>Fungi</taxon>
        <taxon>Dikarya</taxon>
        <taxon>Ascomycota</taxon>
        <taxon>Pezizomycotina</taxon>
        <taxon>Leotiomycetes</taxon>
        <taxon>Thelebolales</taxon>
        <taxon>Thelebolaceae</taxon>
        <taxon>Pseudogymnoascus</taxon>
    </lineage>
</organism>
<feature type="transmembrane region" description="Helical" evidence="7">
    <location>
        <begin position="362"/>
        <end position="386"/>
    </location>
</feature>
<dbReference type="GO" id="GO:0016237">
    <property type="term" value="P:microautophagy"/>
    <property type="evidence" value="ECO:0007669"/>
    <property type="project" value="TreeGrafter"/>
</dbReference>
<evidence type="ECO:0000256" key="6">
    <source>
        <dbReference type="SAM" id="MobiDB-lite"/>
    </source>
</evidence>
<dbReference type="InterPro" id="IPR051572">
    <property type="entry name" value="VTC_Complex_Subunit"/>
</dbReference>
<dbReference type="AlphaFoldDB" id="A0A1B8GLY5"/>